<dbReference type="RefSeq" id="WP_027289412.1">
    <property type="nucleotide sequence ID" value="NZ_NRRE01000017.1"/>
</dbReference>
<dbReference type="InterPro" id="IPR047865">
    <property type="entry name" value="Ribosomal_uL10_bac_type"/>
</dbReference>
<dbReference type="EMBL" id="NRRE01000017">
    <property type="protein sequence ID" value="MBK1696554.1"/>
    <property type="molecule type" value="Genomic_DNA"/>
</dbReference>
<name>A0A934UZM2_9PROT</name>
<dbReference type="InterPro" id="IPR043141">
    <property type="entry name" value="Ribosomal_uL10-like_sf"/>
</dbReference>
<reference evidence="7" key="2">
    <citation type="journal article" date="2020" name="Microorganisms">
        <title>Osmotic Adaptation and Compatible Solute Biosynthesis of Phototrophic Bacteria as Revealed from Genome Analyses.</title>
        <authorList>
            <person name="Imhoff J.F."/>
            <person name="Rahn T."/>
            <person name="Kunzel S."/>
            <person name="Keller A."/>
            <person name="Neulinger S.C."/>
        </authorList>
    </citation>
    <scope>NUCLEOTIDE SEQUENCE</scope>
    <source>
        <strain evidence="7">DSM 9154</strain>
    </source>
</reference>
<evidence type="ECO:0000256" key="2">
    <source>
        <dbReference type="ARBA" id="ARBA00008889"/>
    </source>
</evidence>
<dbReference type="GO" id="GO:0015934">
    <property type="term" value="C:large ribosomal subunit"/>
    <property type="evidence" value="ECO:0007669"/>
    <property type="project" value="InterPro"/>
</dbReference>
<evidence type="ECO:0000256" key="6">
    <source>
        <dbReference type="HAMAP-Rule" id="MF_00362"/>
    </source>
</evidence>
<accession>A0A934UZM2</accession>
<keyword evidence="8" id="KW-1185">Reference proteome</keyword>
<gene>
    <name evidence="6" type="primary">rplJ</name>
    <name evidence="7" type="ORF">CKO21_04760</name>
</gene>
<dbReference type="NCBIfam" id="NF000955">
    <property type="entry name" value="PRK00099.1-1"/>
    <property type="match status" value="1"/>
</dbReference>
<proteinExistence type="inferred from homology"/>
<dbReference type="AlphaFoldDB" id="A0A934UZM2"/>
<keyword evidence="6" id="KW-0699">rRNA-binding</keyword>
<dbReference type="GO" id="GO:0070180">
    <property type="term" value="F:large ribosomal subunit rRNA binding"/>
    <property type="evidence" value="ECO:0007669"/>
    <property type="project" value="UniProtKB-UniRule"/>
</dbReference>
<keyword evidence="6" id="KW-0694">RNA-binding</keyword>
<reference evidence="7" key="1">
    <citation type="submission" date="2017-08" db="EMBL/GenBank/DDBJ databases">
        <authorList>
            <person name="Imhoff J.F."/>
            <person name="Rahn T."/>
            <person name="Kuenzel S."/>
            <person name="Neulinger S.C."/>
        </authorList>
    </citation>
    <scope>NUCLEOTIDE SEQUENCE</scope>
    <source>
        <strain evidence="7">DSM 9154</strain>
    </source>
</reference>
<dbReference type="PROSITE" id="PS01109">
    <property type="entry name" value="RIBOSOMAL_L10"/>
    <property type="match status" value="1"/>
</dbReference>
<dbReference type="CDD" id="cd05797">
    <property type="entry name" value="Ribosomal_L10"/>
    <property type="match status" value="1"/>
</dbReference>
<evidence type="ECO:0000256" key="5">
    <source>
        <dbReference type="ARBA" id="ARBA00035202"/>
    </source>
</evidence>
<organism evidence="7 8">
    <name type="scientific">Rhodovibrio salinarum</name>
    <dbReference type="NCBI Taxonomy" id="1087"/>
    <lineage>
        <taxon>Bacteria</taxon>
        <taxon>Pseudomonadati</taxon>
        <taxon>Pseudomonadota</taxon>
        <taxon>Alphaproteobacteria</taxon>
        <taxon>Rhodospirillales</taxon>
        <taxon>Rhodovibrionaceae</taxon>
        <taxon>Rhodovibrio</taxon>
    </lineage>
</organism>
<dbReference type="InterPro" id="IPR022973">
    <property type="entry name" value="Ribosomal_uL10_bac"/>
</dbReference>
<evidence type="ECO:0000313" key="7">
    <source>
        <dbReference type="EMBL" id="MBK1696554.1"/>
    </source>
</evidence>
<comment type="caution">
    <text evidence="7">The sequence shown here is derived from an EMBL/GenBank/DDBJ whole genome shotgun (WGS) entry which is preliminary data.</text>
</comment>
<dbReference type="InterPro" id="IPR001790">
    <property type="entry name" value="Ribosomal_uL10"/>
</dbReference>
<keyword evidence="4 6" id="KW-0687">Ribonucleoprotein</keyword>
<comment type="subunit">
    <text evidence="6">Part of the ribosomal stalk of the 50S ribosomal subunit. The N-terminus interacts with L11 and the large rRNA to form the base of the stalk. The C-terminus forms an elongated spine to which L12 dimers bind in a sequential fashion forming a multimeric L10(L12)X complex.</text>
</comment>
<dbReference type="GO" id="GO:0006412">
    <property type="term" value="P:translation"/>
    <property type="evidence" value="ECO:0007669"/>
    <property type="project" value="UniProtKB-UniRule"/>
</dbReference>
<dbReference type="Gene3D" id="6.10.250.290">
    <property type="match status" value="1"/>
</dbReference>
<dbReference type="Proteomes" id="UP000778970">
    <property type="component" value="Unassembled WGS sequence"/>
</dbReference>
<sequence>MDRAEKQQLVSDLHQTFQDVSTVVVTRPNGLTVAEVSDLRRQMYDAGAKYKVAKNTLARLALDGTQFEGLLPMMEGQTALAWSEDPVSAAKIVVEYANKNKKLEILGGAYGEKVLDADGVENLAKTPSLDESRAKIVGLLQTPAQRVVTVTQAPASQIARVLSAYAEKDEAA</sequence>
<dbReference type="HAMAP" id="MF_00362">
    <property type="entry name" value="Ribosomal_uL10"/>
    <property type="match status" value="1"/>
</dbReference>
<protein>
    <recommendedName>
        <fullName evidence="5 6">Large ribosomal subunit protein uL10</fullName>
    </recommendedName>
</protein>
<dbReference type="Pfam" id="PF00466">
    <property type="entry name" value="Ribosomal_L10"/>
    <property type="match status" value="1"/>
</dbReference>
<dbReference type="PANTHER" id="PTHR11560">
    <property type="entry name" value="39S RIBOSOMAL PROTEIN L10, MITOCHONDRIAL"/>
    <property type="match status" value="1"/>
</dbReference>
<evidence type="ECO:0000256" key="3">
    <source>
        <dbReference type="ARBA" id="ARBA00022980"/>
    </source>
</evidence>
<comment type="similarity">
    <text evidence="2 6">Belongs to the universal ribosomal protein uL10 family.</text>
</comment>
<comment type="function">
    <text evidence="1 6">Forms part of the ribosomal stalk, playing a central role in the interaction of the ribosome with GTP-bound translation factors.</text>
</comment>
<dbReference type="InterPro" id="IPR002363">
    <property type="entry name" value="Ribosomal_uL10_CS_bac"/>
</dbReference>
<evidence type="ECO:0000256" key="1">
    <source>
        <dbReference type="ARBA" id="ARBA00002633"/>
    </source>
</evidence>
<dbReference type="GO" id="GO:0003735">
    <property type="term" value="F:structural constituent of ribosome"/>
    <property type="evidence" value="ECO:0007669"/>
    <property type="project" value="InterPro"/>
</dbReference>
<evidence type="ECO:0000256" key="4">
    <source>
        <dbReference type="ARBA" id="ARBA00023274"/>
    </source>
</evidence>
<evidence type="ECO:0000313" key="8">
    <source>
        <dbReference type="Proteomes" id="UP000778970"/>
    </source>
</evidence>
<keyword evidence="3 6" id="KW-0689">Ribosomal protein</keyword>
<dbReference type="Gene3D" id="3.30.70.1730">
    <property type="match status" value="1"/>
</dbReference>
<dbReference type="SUPFAM" id="SSF160369">
    <property type="entry name" value="Ribosomal protein L10-like"/>
    <property type="match status" value="1"/>
</dbReference>